<dbReference type="Gene3D" id="3.10.450.50">
    <property type="match status" value="1"/>
</dbReference>
<dbReference type="Proteomes" id="UP000660262">
    <property type="component" value="Unassembled WGS sequence"/>
</dbReference>
<reference evidence="2" key="1">
    <citation type="submission" date="2020-10" db="EMBL/GenBank/DDBJ databases">
        <title>Unveiling of a novel bifunctional photoreceptor, Dualchrome1, isolated from a cosmopolitan green alga.</title>
        <authorList>
            <person name="Suzuki S."/>
            <person name="Kawachi M."/>
        </authorList>
    </citation>
    <scope>NUCLEOTIDE SEQUENCE</scope>
    <source>
        <strain evidence="2">NIES 2893</strain>
    </source>
</reference>
<dbReference type="EMBL" id="BNJQ01000001">
    <property type="protein sequence ID" value="GHP01670.1"/>
    <property type="molecule type" value="Genomic_DNA"/>
</dbReference>
<feature type="region of interest" description="Disordered" evidence="1">
    <location>
        <begin position="80"/>
        <end position="103"/>
    </location>
</feature>
<name>A0A830H6K7_9CHLO</name>
<organism evidence="2 3">
    <name type="scientific">Pycnococcus provasolii</name>
    <dbReference type="NCBI Taxonomy" id="41880"/>
    <lineage>
        <taxon>Eukaryota</taxon>
        <taxon>Viridiplantae</taxon>
        <taxon>Chlorophyta</taxon>
        <taxon>Pseudoscourfieldiophyceae</taxon>
        <taxon>Pseudoscourfieldiales</taxon>
        <taxon>Pycnococcaceae</taxon>
        <taxon>Pycnococcus</taxon>
    </lineage>
</organism>
<dbReference type="InterPro" id="IPR032710">
    <property type="entry name" value="NTF2-like_dom_sf"/>
</dbReference>
<dbReference type="AlphaFoldDB" id="A0A830H6K7"/>
<proteinExistence type="predicted"/>
<comment type="caution">
    <text evidence="2">The sequence shown here is derived from an EMBL/GenBank/DDBJ whole genome shotgun (WGS) entry which is preliminary data.</text>
</comment>
<evidence type="ECO:0000256" key="1">
    <source>
        <dbReference type="SAM" id="MobiDB-lite"/>
    </source>
</evidence>
<evidence type="ECO:0000313" key="3">
    <source>
        <dbReference type="Proteomes" id="UP000660262"/>
    </source>
</evidence>
<evidence type="ECO:0000313" key="2">
    <source>
        <dbReference type="EMBL" id="GHP01670.1"/>
    </source>
</evidence>
<sequence length="261" mass="28650">MLPLSSSASGHGGRGRRHHGGGGLPAASMASQRGGSNTAVFGCFRSTTHLLLMLFAVALILQAIAHMHFAPADSRHASSSLHHRFEPAERSTSGHSSPQDKHELADAMASKCLASLNEYHIALTNWFTGQTKEGEVFEKLEAPLKLHETFQLRVPQGQVFDKRDTMRALRRLYNTENQGSVHTPTQVRVVHKSPESVTVAFTEEQRRGGSDPLTVKVDTTALCVPHVEVMTGQETDDVRWLWCFESFGEPAASAGNRHKHI</sequence>
<keyword evidence="3" id="KW-1185">Reference proteome</keyword>
<feature type="region of interest" description="Disordered" evidence="1">
    <location>
        <begin position="1"/>
        <end position="30"/>
    </location>
</feature>
<protein>
    <submittedName>
        <fullName evidence="2">Uncharacterized protein</fullName>
    </submittedName>
</protein>
<dbReference type="SUPFAM" id="SSF54427">
    <property type="entry name" value="NTF2-like"/>
    <property type="match status" value="1"/>
</dbReference>
<accession>A0A830H6K7</accession>
<gene>
    <name evidence="2" type="ORF">PPROV_000042700</name>
</gene>